<keyword evidence="7" id="KW-1185">Reference proteome</keyword>
<evidence type="ECO:0000256" key="1">
    <source>
        <dbReference type="ARBA" id="ARBA00022630"/>
    </source>
</evidence>
<reference evidence="6 7" key="1">
    <citation type="submission" date="2024-05" db="EMBL/GenBank/DDBJ databases">
        <authorList>
            <person name="Wallberg A."/>
        </authorList>
    </citation>
    <scope>NUCLEOTIDE SEQUENCE [LARGE SCALE GENOMIC DNA]</scope>
</reference>
<evidence type="ECO:0000256" key="2">
    <source>
        <dbReference type="ARBA" id="ARBA00022729"/>
    </source>
</evidence>
<dbReference type="EMBL" id="CAXKWB010001179">
    <property type="protein sequence ID" value="CAL4063563.1"/>
    <property type="molecule type" value="Genomic_DNA"/>
</dbReference>
<evidence type="ECO:0000256" key="4">
    <source>
        <dbReference type="ARBA" id="ARBA00022857"/>
    </source>
</evidence>
<evidence type="ECO:0008006" key="8">
    <source>
        <dbReference type="Google" id="ProtNLM"/>
    </source>
</evidence>
<sequence length="154" mass="17386">GKTTVAIVSLMPYEWLQEFENGKVKKRGDDYESYKKIFGHKLVEQTCRLFPTIRDHIDYVEIGTPLTNRYYLGAPRGEIYGMDHTMERFSPYINGVLRSQTDITGLYLTGQDIVSCGFSGGLWGGVFAAQAVLNRNVMEDLTALHKQIIQSIDG</sequence>
<keyword evidence="2" id="KW-0732">Signal</keyword>
<dbReference type="AlphaFoldDB" id="A0AAV2PUK2"/>
<protein>
    <recommendedName>
        <fullName evidence="8">FAD-dependent oxidoreductase</fullName>
    </recommendedName>
</protein>
<dbReference type="InterPro" id="IPR052206">
    <property type="entry name" value="Retinol_saturase"/>
</dbReference>
<evidence type="ECO:0000313" key="7">
    <source>
        <dbReference type="Proteomes" id="UP001497623"/>
    </source>
</evidence>
<feature type="non-terminal residue" evidence="6">
    <location>
        <position position="1"/>
    </location>
</feature>
<organism evidence="6 7">
    <name type="scientific">Meganyctiphanes norvegica</name>
    <name type="common">Northern krill</name>
    <name type="synonym">Thysanopoda norvegica</name>
    <dbReference type="NCBI Taxonomy" id="48144"/>
    <lineage>
        <taxon>Eukaryota</taxon>
        <taxon>Metazoa</taxon>
        <taxon>Ecdysozoa</taxon>
        <taxon>Arthropoda</taxon>
        <taxon>Crustacea</taxon>
        <taxon>Multicrustacea</taxon>
        <taxon>Malacostraca</taxon>
        <taxon>Eumalacostraca</taxon>
        <taxon>Eucarida</taxon>
        <taxon>Euphausiacea</taxon>
        <taxon>Euphausiidae</taxon>
        <taxon>Meganyctiphanes</taxon>
    </lineage>
</organism>
<keyword evidence="1" id="KW-0285">Flavoprotein</keyword>
<evidence type="ECO:0000256" key="5">
    <source>
        <dbReference type="ARBA" id="ARBA00023027"/>
    </source>
</evidence>
<keyword evidence="4" id="KW-0521">NADP</keyword>
<name>A0AAV2PUK2_MEGNR</name>
<evidence type="ECO:0000313" key="6">
    <source>
        <dbReference type="EMBL" id="CAL4063563.1"/>
    </source>
</evidence>
<comment type="caution">
    <text evidence="6">The sequence shown here is derived from an EMBL/GenBank/DDBJ whole genome shotgun (WGS) entry which is preliminary data.</text>
</comment>
<evidence type="ECO:0000256" key="3">
    <source>
        <dbReference type="ARBA" id="ARBA00022827"/>
    </source>
</evidence>
<dbReference type="PANTHER" id="PTHR46091:SF3">
    <property type="entry name" value="AMINE OXIDASE DOMAIN-CONTAINING PROTEIN"/>
    <property type="match status" value="1"/>
</dbReference>
<gene>
    <name evidence="6" type="ORF">MNOR_LOCUS3463</name>
</gene>
<keyword evidence="3" id="KW-0274">FAD</keyword>
<dbReference type="PANTHER" id="PTHR46091">
    <property type="entry name" value="BLR7054 PROTEIN"/>
    <property type="match status" value="1"/>
</dbReference>
<accession>A0AAV2PUK2</accession>
<dbReference type="Proteomes" id="UP001497623">
    <property type="component" value="Unassembled WGS sequence"/>
</dbReference>
<proteinExistence type="predicted"/>
<feature type="non-terminal residue" evidence="6">
    <location>
        <position position="154"/>
    </location>
</feature>
<keyword evidence="5" id="KW-0520">NAD</keyword>